<organism evidence="11 13">
    <name type="scientific">Plasmodiophora brassicae</name>
    <name type="common">Clubroot disease agent</name>
    <dbReference type="NCBI Taxonomy" id="37360"/>
    <lineage>
        <taxon>Eukaryota</taxon>
        <taxon>Sar</taxon>
        <taxon>Rhizaria</taxon>
        <taxon>Endomyxa</taxon>
        <taxon>Phytomyxea</taxon>
        <taxon>Plasmodiophorida</taxon>
        <taxon>Plasmodiophoridae</taxon>
        <taxon>Plasmodiophora</taxon>
    </lineage>
</organism>
<dbReference type="InterPro" id="IPR025749">
    <property type="entry name" value="Sphingomyelin_synth-like_dom"/>
</dbReference>
<evidence type="ECO:0000256" key="2">
    <source>
        <dbReference type="ARBA" id="ARBA00005441"/>
    </source>
</evidence>
<reference evidence="12 14" key="2">
    <citation type="submission" date="2018-03" db="EMBL/GenBank/DDBJ databases">
        <authorList>
            <person name="Fogelqvist J."/>
        </authorList>
    </citation>
    <scope>NUCLEOTIDE SEQUENCE [LARGE SCALE GENOMIC DNA]</scope>
</reference>
<comment type="similarity">
    <text evidence="2">Belongs to the sphingomyelin synthase family.</text>
</comment>
<dbReference type="GO" id="GO:0005886">
    <property type="term" value="C:plasma membrane"/>
    <property type="evidence" value="ECO:0007669"/>
    <property type="project" value="TreeGrafter"/>
</dbReference>
<dbReference type="PANTHER" id="PTHR21290:SF25">
    <property type="entry name" value="SPHINGOMYELIN SYNTHASE-RELATED PROTEIN 1"/>
    <property type="match status" value="1"/>
</dbReference>
<feature type="transmembrane region" description="Helical" evidence="9">
    <location>
        <begin position="69"/>
        <end position="89"/>
    </location>
</feature>
<feature type="transmembrane region" description="Helical" evidence="9">
    <location>
        <begin position="157"/>
        <end position="175"/>
    </location>
</feature>
<keyword evidence="8 9" id="KW-0472">Membrane</keyword>
<dbReference type="GO" id="GO:0046513">
    <property type="term" value="P:ceramide biosynthetic process"/>
    <property type="evidence" value="ECO:0007669"/>
    <property type="project" value="TreeGrafter"/>
</dbReference>
<feature type="transmembrane region" description="Helical" evidence="9">
    <location>
        <begin position="195"/>
        <end position="213"/>
    </location>
</feature>
<feature type="transmembrane region" description="Helical" evidence="9">
    <location>
        <begin position="101"/>
        <end position="118"/>
    </location>
</feature>
<dbReference type="GO" id="GO:0033188">
    <property type="term" value="F:sphingomyelin synthase activity"/>
    <property type="evidence" value="ECO:0007669"/>
    <property type="project" value="TreeGrafter"/>
</dbReference>
<dbReference type="AlphaFoldDB" id="A0A0G4IJ71"/>
<evidence type="ECO:0000256" key="9">
    <source>
        <dbReference type="SAM" id="Phobius"/>
    </source>
</evidence>
<evidence type="ECO:0000256" key="8">
    <source>
        <dbReference type="ARBA" id="ARBA00023136"/>
    </source>
</evidence>
<proteinExistence type="inferred from homology"/>
<keyword evidence="13" id="KW-1185">Reference proteome</keyword>
<keyword evidence="12" id="KW-0496">Mitochondrion</keyword>
<dbReference type="Proteomes" id="UP000290189">
    <property type="component" value="Unassembled WGS sequence"/>
</dbReference>
<dbReference type="InterPro" id="IPR045221">
    <property type="entry name" value="Sphingomyelin_synth-like"/>
</dbReference>
<dbReference type="OMA" id="MATPWIR"/>
<feature type="transmembrane region" description="Helical" evidence="9">
    <location>
        <begin position="20"/>
        <end position="39"/>
    </location>
</feature>
<dbReference type="STRING" id="37360.A0A0G4IJ71"/>
<keyword evidence="4 9" id="KW-0812">Transmembrane</keyword>
<evidence type="ECO:0000256" key="4">
    <source>
        <dbReference type="ARBA" id="ARBA00022692"/>
    </source>
</evidence>
<evidence type="ECO:0000313" key="12">
    <source>
        <dbReference type="EMBL" id="SPQ96424.1"/>
    </source>
</evidence>
<keyword evidence="5" id="KW-0746">Sphingolipid metabolism</keyword>
<dbReference type="PANTHER" id="PTHR21290">
    <property type="entry name" value="SPHINGOMYELIN SYNTHETASE"/>
    <property type="match status" value="1"/>
</dbReference>
<keyword evidence="7" id="KW-0443">Lipid metabolism</keyword>
<name>A0A0G4IJ71_PLABS</name>
<evidence type="ECO:0000256" key="5">
    <source>
        <dbReference type="ARBA" id="ARBA00022919"/>
    </source>
</evidence>
<dbReference type="EMBL" id="OVEO01000005">
    <property type="protein sequence ID" value="SPQ96424.1"/>
    <property type="molecule type" value="Genomic_DNA"/>
</dbReference>
<evidence type="ECO:0000313" key="11">
    <source>
        <dbReference type="EMBL" id="CEO95125.1"/>
    </source>
</evidence>
<feature type="transmembrane region" description="Helical" evidence="9">
    <location>
        <begin position="219"/>
        <end position="237"/>
    </location>
</feature>
<evidence type="ECO:0000256" key="3">
    <source>
        <dbReference type="ARBA" id="ARBA00022679"/>
    </source>
</evidence>
<sequence>MATPWIRDAWAQLITWQTAFAGVWVLVCMYCDAVMQAWIELYPLQWGFSESIPDAGFVLLSPDVFRFPAWMDADVMLAVVSVTGCLRSLFEKDRFMIIRRYALLQGVMFLMRALTISLTRLPNPSPHLCVSSVRPGTNTFVAGVLISFGIWKTCRDFLFSGHTATMTIWLMLVVMQREPHNASIVRKVLSAASKAVIIVEFTLAIAVIVHTRFHYSVDVVVAILLVVLLVCLYNTLLQLNHYASDPMVAHDTIDDRAGKFGRGPCLGRFISWFEFIQ</sequence>
<evidence type="ECO:0000256" key="1">
    <source>
        <dbReference type="ARBA" id="ARBA00004141"/>
    </source>
</evidence>
<dbReference type="OrthoDB" id="422827at2759"/>
<evidence type="ECO:0000259" key="10">
    <source>
        <dbReference type="Pfam" id="PF14360"/>
    </source>
</evidence>
<dbReference type="Pfam" id="PF14360">
    <property type="entry name" value="PAP2_C"/>
    <property type="match status" value="1"/>
</dbReference>
<evidence type="ECO:0000256" key="7">
    <source>
        <dbReference type="ARBA" id="ARBA00023098"/>
    </source>
</evidence>
<dbReference type="GO" id="GO:0047493">
    <property type="term" value="F:ceramide cholinephosphotransferase activity"/>
    <property type="evidence" value="ECO:0007669"/>
    <property type="project" value="TreeGrafter"/>
</dbReference>
<keyword evidence="6 9" id="KW-1133">Transmembrane helix</keyword>
<keyword evidence="3" id="KW-0808">Transferase</keyword>
<dbReference type="GO" id="GO:0005789">
    <property type="term" value="C:endoplasmic reticulum membrane"/>
    <property type="evidence" value="ECO:0007669"/>
    <property type="project" value="TreeGrafter"/>
</dbReference>
<reference evidence="11 13" key="1">
    <citation type="submission" date="2015-02" db="EMBL/GenBank/DDBJ databases">
        <authorList>
            <person name="Chooi Y.-H."/>
        </authorList>
    </citation>
    <scope>NUCLEOTIDE SEQUENCE [LARGE SCALE GENOMIC DNA]</scope>
    <source>
        <strain evidence="11">E3</strain>
    </source>
</reference>
<accession>A0A0G4IJ71</accession>
<geneLocation type="mitochondrion" evidence="12"/>
<feature type="domain" description="Sphingomyelin synthase-like" evidence="10">
    <location>
        <begin position="153"/>
        <end position="234"/>
    </location>
</feature>
<comment type="subcellular location">
    <subcellularLocation>
        <location evidence="1">Membrane</location>
        <topology evidence="1">Multi-pass membrane protein</topology>
    </subcellularLocation>
</comment>
<evidence type="ECO:0000313" key="13">
    <source>
        <dbReference type="Proteomes" id="UP000039324"/>
    </source>
</evidence>
<evidence type="ECO:0000256" key="6">
    <source>
        <dbReference type="ARBA" id="ARBA00022989"/>
    </source>
</evidence>
<gene>
    <name evidence="11" type="ORF">PBRA_003891</name>
    <name evidence="12" type="ORF">PLBR_LOCUS3639</name>
</gene>
<dbReference type="Proteomes" id="UP000039324">
    <property type="component" value="Unassembled WGS sequence"/>
</dbReference>
<dbReference type="GO" id="GO:0000139">
    <property type="term" value="C:Golgi membrane"/>
    <property type="evidence" value="ECO:0007669"/>
    <property type="project" value="TreeGrafter"/>
</dbReference>
<protein>
    <recommendedName>
        <fullName evidence="10">Sphingomyelin synthase-like domain-containing protein</fullName>
    </recommendedName>
</protein>
<evidence type="ECO:0000313" key="14">
    <source>
        <dbReference type="Proteomes" id="UP000290189"/>
    </source>
</evidence>
<dbReference type="EMBL" id="CDSF01000013">
    <property type="protein sequence ID" value="CEO95125.1"/>
    <property type="molecule type" value="Genomic_DNA"/>
</dbReference>